<dbReference type="OrthoDB" id="3454650at2"/>
<dbReference type="SUPFAM" id="SSF50965">
    <property type="entry name" value="Galactose oxidase, central domain"/>
    <property type="match status" value="1"/>
</dbReference>
<comment type="caution">
    <text evidence="2">The sequence shown here is derived from an EMBL/GenBank/DDBJ whole genome shotgun (WGS) entry which is preliminary data.</text>
</comment>
<name>A0A4R7TEP6_9ACTN</name>
<keyword evidence="1" id="KW-0732">Signal</keyword>
<organism evidence="2 3">
    <name type="scientific">Kribbella voronezhensis</name>
    <dbReference type="NCBI Taxonomy" id="2512212"/>
    <lineage>
        <taxon>Bacteria</taxon>
        <taxon>Bacillati</taxon>
        <taxon>Actinomycetota</taxon>
        <taxon>Actinomycetes</taxon>
        <taxon>Propionibacteriales</taxon>
        <taxon>Kribbellaceae</taxon>
        <taxon>Kribbella</taxon>
    </lineage>
</organism>
<accession>A0A4R7TEP6</accession>
<evidence type="ECO:0000256" key="1">
    <source>
        <dbReference type="SAM" id="SignalP"/>
    </source>
</evidence>
<keyword evidence="3" id="KW-1185">Reference proteome</keyword>
<dbReference type="RefSeq" id="WP_133980556.1">
    <property type="nucleotide sequence ID" value="NZ_SOCE01000001.1"/>
</dbReference>
<feature type="signal peptide" evidence="1">
    <location>
        <begin position="1"/>
        <end position="28"/>
    </location>
</feature>
<evidence type="ECO:0000313" key="2">
    <source>
        <dbReference type="EMBL" id="TDU90671.1"/>
    </source>
</evidence>
<dbReference type="InterPro" id="IPR011043">
    <property type="entry name" value="Gal_Oxase/kelch_b-propeller"/>
</dbReference>
<reference evidence="2 3" key="1">
    <citation type="submission" date="2019-03" db="EMBL/GenBank/DDBJ databases">
        <title>Genomic Encyclopedia of Type Strains, Phase III (KMG-III): the genomes of soil and plant-associated and newly described type strains.</title>
        <authorList>
            <person name="Whitman W."/>
        </authorList>
    </citation>
    <scope>NUCLEOTIDE SEQUENCE [LARGE SCALE GENOMIC DNA]</scope>
    <source>
        <strain evidence="2 3">VKM Ac-2575</strain>
    </source>
</reference>
<proteinExistence type="predicted"/>
<protein>
    <submittedName>
        <fullName evidence="2">Uncharacterized protein</fullName>
    </submittedName>
</protein>
<dbReference type="Proteomes" id="UP000295151">
    <property type="component" value="Unassembled WGS sequence"/>
</dbReference>
<evidence type="ECO:0000313" key="3">
    <source>
        <dbReference type="Proteomes" id="UP000295151"/>
    </source>
</evidence>
<gene>
    <name evidence="2" type="ORF">EV138_4263</name>
</gene>
<feature type="chain" id="PRO_5020306087" evidence="1">
    <location>
        <begin position="29"/>
        <end position="369"/>
    </location>
</feature>
<sequence>MTQLKARARTSAVAALAAVTIVTGSAFAAAQPLEPLNWTPTPTRSGPSVINDIDAKPAGTWAVGSDLVDDFMVQRPFILHWVGGQWKKTPQPMHTNSALQRIAVAGANDVWAVGEDRADPEQPKPLVMHWNGTAWKVVPAPAVPTGSFDEVKIGPDGTPWVTGWARIGTEEPAVVYRYVAGKWQALNTGLEGAINGNTLTVISRNDAWIGMNPGLAHFDGKSWKLVDALPEDGSKIPTALAAAGPKDIWLVGVGHKGGPEGETPLAMHYDGVSWKSVPTPSGSAQLYDVALWKGRPVAGGESFTSSGNIITSHPYVLDYRGGRFVKAKSPVTGSGTVATVSAANGRLWVGGLIAATPTSQYAAFAAFTR</sequence>
<dbReference type="EMBL" id="SOCE01000001">
    <property type="protein sequence ID" value="TDU90671.1"/>
    <property type="molecule type" value="Genomic_DNA"/>
</dbReference>
<dbReference type="AlphaFoldDB" id="A0A4R7TEP6"/>